<dbReference type="AlphaFoldDB" id="A0AAE0LJ70"/>
<gene>
    <name evidence="2" type="ORF">CYMTET_5142</name>
</gene>
<feature type="region of interest" description="Disordered" evidence="1">
    <location>
        <begin position="1"/>
        <end position="25"/>
    </location>
</feature>
<accession>A0AAE0LJ70</accession>
<evidence type="ECO:0000313" key="3">
    <source>
        <dbReference type="Proteomes" id="UP001190700"/>
    </source>
</evidence>
<feature type="compositionally biased region" description="Acidic residues" evidence="1">
    <location>
        <begin position="15"/>
        <end position="25"/>
    </location>
</feature>
<dbReference type="Proteomes" id="UP001190700">
    <property type="component" value="Unassembled WGS sequence"/>
</dbReference>
<organism evidence="2 3">
    <name type="scientific">Cymbomonas tetramitiformis</name>
    <dbReference type="NCBI Taxonomy" id="36881"/>
    <lineage>
        <taxon>Eukaryota</taxon>
        <taxon>Viridiplantae</taxon>
        <taxon>Chlorophyta</taxon>
        <taxon>Pyramimonadophyceae</taxon>
        <taxon>Pyramimonadales</taxon>
        <taxon>Pyramimonadaceae</taxon>
        <taxon>Cymbomonas</taxon>
    </lineage>
</organism>
<protein>
    <submittedName>
        <fullName evidence="2">Uncharacterized protein</fullName>
    </submittedName>
</protein>
<evidence type="ECO:0000256" key="1">
    <source>
        <dbReference type="SAM" id="MobiDB-lite"/>
    </source>
</evidence>
<dbReference type="EMBL" id="LGRX02000894">
    <property type="protein sequence ID" value="KAK3287341.1"/>
    <property type="molecule type" value="Genomic_DNA"/>
</dbReference>
<sequence length="218" mass="25186">MDFLVSGRRHRSDNNEDEHSDEEGTLEDIQASADVVANNFVLDRLVSHNHHNSSQAYFDAILNILRVHYIDDSVSEDTRIAAVPSTYAHTWNGVLHKWKGMFKGYSEVDVCLECSEFFQDDYAHLEKCPNCPNEARYEEGKTVNRAMEKEEVQKRGDVTQLSRTQVKVASQLERGLELVMTVPHEVKRLANELDWKKIAHVWDPWRSQFVIRLTDTTP</sequence>
<evidence type="ECO:0000313" key="2">
    <source>
        <dbReference type="EMBL" id="KAK3287341.1"/>
    </source>
</evidence>
<keyword evidence="3" id="KW-1185">Reference proteome</keyword>
<proteinExistence type="predicted"/>
<name>A0AAE0LJ70_9CHLO</name>
<comment type="caution">
    <text evidence="2">The sequence shown here is derived from an EMBL/GenBank/DDBJ whole genome shotgun (WGS) entry which is preliminary data.</text>
</comment>
<reference evidence="2 3" key="1">
    <citation type="journal article" date="2015" name="Genome Biol. Evol.">
        <title>Comparative Genomics of a Bacterivorous Green Alga Reveals Evolutionary Causalities and Consequences of Phago-Mixotrophic Mode of Nutrition.</title>
        <authorList>
            <person name="Burns J.A."/>
            <person name="Paasch A."/>
            <person name="Narechania A."/>
            <person name="Kim E."/>
        </authorList>
    </citation>
    <scope>NUCLEOTIDE SEQUENCE [LARGE SCALE GENOMIC DNA]</scope>
    <source>
        <strain evidence="2 3">PLY_AMNH</strain>
    </source>
</reference>